<keyword evidence="2" id="KW-0812">Transmembrane</keyword>
<dbReference type="InterPro" id="IPR036013">
    <property type="entry name" value="Band_7/SPFH_dom_sf"/>
</dbReference>
<gene>
    <name evidence="4" type="ORF">H9737_06055</name>
</gene>
<keyword evidence="2" id="KW-0472">Membrane</keyword>
<dbReference type="Proteomes" id="UP000824249">
    <property type="component" value="Unassembled WGS sequence"/>
</dbReference>
<dbReference type="InterPro" id="IPR001107">
    <property type="entry name" value="Band_7"/>
</dbReference>
<dbReference type="Gene3D" id="3.30.479.30">
    <property type="entry name" value="Band 7 domain"/>
    <property type="match status" value="1"/>
</dbReference>
<feature type="coiled-coil region" evidence="1">
    <location>
        <begin position="225"/>
        <end position="263"/>
    </location>
</feature>
<feature type="domain" description="Band 7" evidence="3">
    <location>
        <begin position="60"/>
        <end position="222"/>
    </location>
</feature>
<dbReference type="Pfam" id="PF01145">
    <property type="entry name" value="Band_7"/>
    <property type="match status" value="1"/>
</dbReference>
<dbReference type="CDD" id="cd03401">
    <property type="entry name" value="SPFH_prohibitin"/>
    <property type="match status" value="1"/>
</dbReference>
<feature type="transmembrane region" description="Helical" evidence="2">
    <location>
        <begin position="41"/>
        <end position="62"/>
    </location>
</feature>
<keyword evidence="1" id="KW-0175">Coiled coil</keyword>
<organism evidence="4 5">
    <name type="scientific">Candidatus Borkfalkia faecigallinarum</name>
    <dbReference type="NCBI Taxonomy" id="2838509"/>
    <lineage>
        <taxon>Bacteria</taxon>
        <taxon>Bacillati</taxon>
        <taxon>Bacillota</taxon>
        <taxon>Clostridia</taxon>
        <taxon>Christensenellales</taxon>
        <taxon>Christensenellaceae</taxon>
        <taxon>Candidatus Borkfalkia</taxon>
    </lineage>
</organism>
<evidence type="ECO:0000259" key="3">
    <source>
        <dbReference type="SMART" id="SM00244"/>
    </source>
</evidence>
<feature type="transmembrane region" description="Helical" evidence="2">
    <location>
        <begin position="6"/>
        <end position="29"/>
    </location>
</feature>
<comment type="caution">
    <text evidence="4">The sequence shown here is derived from an EMBL/GenBank/DDBJ whole genome shotgun (WGS) entry which is preliminary data.</text>
</comment>
<sequence>MIGFLLAVVFGALAIAGLTVGAVVLYRPGKGGVSAEKKRNGILALAAGGVFALLFVFVPFSIHTVEAGEVAVVKHLGEARGVRTAGTYFDFWMTETYTYYDAKVQDLSIVTQAYSKDAQTMDVGMTVQYQIDTTKVLDIANTYGSLDILNSRIESVAIDTMKNVMAGSTADEIIQSRAELSMNITSSTMEKIDESYYVNVRTVVLTDIGFTDAYEAAVEAQMIAEREKEAAITKAEQQLEVAKRAAEARLEEAQGEANAQKALAEAEAYAASIKIVELARTLGYTVTEVTGAEGDTSFEIDWGDGAGGEKVILDYLQYLEYLAKWNGELPDVVGDGTGIMITIPLPEGAEDGQN</sequence>
<proteinExistence type="predicted"/>
<evidence type="ECO:0000256" key="2">
    <source>
        <dbReference type="SAM" id="Phobius"/>
    </source>
</evidence>
<evidence type="ECO:0000256" key="1">
    <source>
        <dbReference type="SAM" id="Coils"/>
    </source>
</evidence>
<evidence type="ECO:0000313" key="5">
    <source>
        <dbReference type="Proteomes" id="UP000824249"/>
    </source>
</evidence>
<protein>
    <submittedName>
        <fullName evidence="4">Prohibitin family protein</fullName>
    </submittedName>
</protein>
<dbReference type="PANTHER" id="PTHR23222">
    <property type="entry name" value="PROHIBITIN"/>
    <property type="match status" value="1"/>
</dbReference>
<dbReference type="SUPFAM" id="SSF117892">
    <property type="entry name" value="Band 7/SPFH domain"/>
    <property type="match status" value="1"/>
</dbReference>
<dbReference type="AlphaFoldDB" id="A0A9D1VV45"/>
<reference evidence="4" key="2">
    <citation type="submission" date="2021-04" db="EMBL/GenBank/DDBJ databases">
        <authorList>
            <person name="Gilroy R."/>
        </authorList>
    </citation>
    <scope>NUCLEOTIDE SEQUENCE</scope>
    <source>
        <strain evidence="4">26628</strain>
    </source>
</reference>
<keyword evidence="2" id="KW-1133">Transmembrane helix</keyword>
<dbReference type="PANTHER" id="PTHR23222:SF0">
    <property type="entry name" value="PROHIBITIN 1"/>
    <property type="match status" value="1"/>
</dbReference>
<dbReference type="SMART" id="SM00244">
    <property type="entry name" value="PHB"/>
    <property type="match status" value="1"/>
</dbReference>
<dbReference type="InterPro" id="IPR000163">
    <property type="entry name" value="Prohibitin"/>
</dbReference>
<dbReference type="EMBL" id="DXFD01000090">
    <property type="protein sequence ID" value="HIX47232.1"/>
    <property type="molecule type" value="Genomic_DNA"/>
</dbReference>
<dbReference type="GO" id="GO:0016020">
    <property type="term" value="C:membrane"/>
    <property type="evidence" value="ECO:0007669"/>
    <property type="project" value="InterPro"/>
</dbReference>
<name>A0A9D1VV45_9FIRM</name>
<reference evidence="4" key="1">
    <citation type="journal article" date="2021" name="PeerJ">
        <title>Extensive microbial diversity within the chicken gut microbiome revealed by metagenomics and culture.</title>
        <authorList>
            <person name="Gilroy R."/>
            <person name="Ravi A."/>
            <person name="Getino M."/>
            <person name="Pursley I."/>
            <person name="Horton D.L."/>
            <person name="Alikhan N.F."/>
            <person name="Baker D."/>
            <person name="Gharbi K."/>
            <person name="Hall N."/>
            <person name="Watson M."/>
            <person name="Adriaenssens E.M."/>
            <person name="Foster-Nyarko E."/>
            <person name="Jarju S."/>
            <person name="Secka A."/>
            <person name="Antonio M."/>
            <person name="Oren A."/>
            <person name="Chaudhuri R.R."/>
            <person name="La Ragione R."/>
            <person name="Hildebrand F."/>
            <person name="Pallen M.J."/>
        </authorList>
    </citation>
    <scope>NUCLEOTIDE SEQUENCE</scope>
    <source>
        <strain evidence="4">26628</strain>
    </source>
</reference>
<evidence type="ECO:0000313" key="4">
    <source>
        <dbReference type="EMBL" id="HIX47232.1"/>
    </source>
</evidence>
<accession>A0A9D1VV45</accession>